<dbReference type="Pfam" id="PF24827">
    <property type="entry name" value="AstE_AspA_cat"/>
    <property type="match status" value="1"/>
</dbReference>
<comment type="caution">
    <text evidence="6">The sequence shown here is derived from an EMBL/GenBank/DDBJ whole genome shotgun (WGS) entry which is preliminary data.</text>
</comment>
<dbReference type="GO" id="GO:0046872">
    <property type="term" value="F:metal ion binding"/>
    <property type="evidence" value="ECO:0007669"/>
    <property type="project" value="UniProtKB-KW"/>
</dbReference>
<keyword evidence="2" id="KW-0479">Metal-binding</keyword>
<evidence type="ECO:0000256" key="3">
    <source>
        <dbReference type="ARBA" id="ARBA00022801"/>
    </source>
</evidence>
<protein>
    <submittedName>
        <fullName evidence="6">Succinylglutamate desuccinylase / aspartoacylase family protein</fullName>
    </submittedName>
</protein>
<keyword evidence="7" id="KW-1185">Reference proteome</keyword>
<evidence type="ECO:0000313" key="6">
    <source>
        <dbReference type="EMBL" id="ODJ88009.1"/>
    </source>
</evidence>
<evidence type="ECO:0000256" key="4">
    <source>
        <dbReference type="ARBA" id="ARBA00022833"/>
    </source>
</evidence>
<dbReference type="InterPro" id="IPR055438">
    <property type="entry name" value="AstE_AspA_cat"/>
</dbReference>
<reference evidence="6 7" key="1">
    <citation type="submission" date="2016-06" db="EMBL/GenBank/DDBJ databases">
        <title>Genome sequence of endosymbiont of Candidatus Endolucinida thiodiazotropha.</title>
        <authorList>
            <person name="Poehlein A."/>
            <person name="Koenig S."/>
            <person name="Heiden S.E."/>
            <person name="Thuermer A."/>
            <person name="Voget S."/>
            <person name="Daniel R."/>
            <person name="Markert S."/>
            <person name="Gros O."/>
            <person name="Schweder T."/>
        </authorList>
    </citation>
    <scope>NUCLEOTIDE SEQUENCE [LARGE SCALE GENOMIC DNA]</scope>
    <source>
        <strain evidence="6 7">COS</strain>
    </source>
</reference>
<proteinExistence type="predicted"/>
<feature type="domain" description="Succinylglutamate desuccinylase/Aspartoacylase catalytic" evidence="5">
    <location>
        <begin position="48"/>
        <end position="198"/>
    </location>
</feature>
<evidence type="ECO:0000256" key="2">
    <source>
        <dbReference type="ARBA" id="ARBA00022723"/>
    </source>
</evidence>
<dbReference type="Gene3D" id="3.40.630.10">
    <property type="entry name" value="Zn peptidases"/>
    <property type="match status" value="1"/>
</dbReference>
<dbReference type="AlphaFoldDB" id="A0A7Z0VMS3"/>
<keyword evidence="4" id="KW-0862">Zinc</keyword>
<comment type="cofactor">
    <cofactor evidence="1">
        <name>Zn(2+)</name>
        <dbReference type="ChEBI" id="CHEBI:29105"/>
    </cofactor>
</comment>
<evidence type="ECO:0000256" key="1">
    <source>
        <dbReference type="ARBA" id="ARBA00001947"/>
    </source>
</evidence>
<dbReference type="CDD" id="cd06256">
    <property type="entry name" value="M14_ASTE_ASPA-like"/>
    <property type="match status" value="1"/>
</dbReference>
<name>A0A7Z0VMS3_9GAMM</name>
<keyword evidence="3" id="KW-0378">Hydrolase</keyword>
<gene>
    <name evidence="6" type="ORF">CODIS_17830</name>
</gene>
<dbReference type="SUPFAM" id="SSF53187">
    <property type="entry name" value="Zn-dependent exopeptidases"/>
    <property type="match status" value="1"/>
</dbReference>
<evidence type="ECO:0000259" key="5">
    <source>
        <dbReference type="Pfam" id="PF24827"/>
    </source>
</evidence>
<dbReference type="Proteomes" id="UP000094769">
    <property type="component" value="Unassembled WGS sequence"/>
</dbReference>
<sequence>MSMLQEIDYLPENLLALEANQLAAHLSGPTLIHLPGRRAQPLFVSVLMHGNETVGWEAIRTLLARYQGGQDLPRALSLFIGNVDAAAQGLRLLPGQPDYNRIWYGSEVAETPEHRVMEQVVERMRKRKPFASVDVHNNTGLNPHYACINRLDTRFFHLALLFSRTVVYFLRPKGVQSMAFADLCPSVTLECGKVGSAHGVEHARDYLEACLHLAEHPQHAVSHLDIDLFHTVAQVKISPLTSFGFSPGESDIVLAPDIDHFNFRELPAGTLFGWINGVGLDALDVRDEQGEAVAGDYFTIEEGQLCLHRSVMPSMLTKDLSVIRQDCLCYLMERYDSHLAQPVPNASGSG</sequence>
<organism evidence="6 7">
    <name type="scientific">Candidatus Thiodiazotropha endolucinida</name>
    <dbReference type="NCBI Taxonomy" id="1655433"/>
    <lineage>
        <taxon>Bacteria</taxon>
        <taxon>Pseudomonadati</taxon>
        <taxon>Pseudomonadota</taxon>
        <taxon>Gammaproteobacteria</taxon>
        <taxon>Chromatiales</taxon>
        <taxon>Sedimenticolaceae</taxon>
        <taxon>Candidatus Thiodiazotropha</taxon>
    </lineage>
</organism>
<accession>A0A7Z0VMS3</accession>
<evidence type="ECO:0000313" key="7">
    <source>
        <dbReference type="Proteomes" id="UP000094769"/>
    </source>
</evidence>
<dbReference type="EMBL" id="MARB01000008">
    <property type="protein sequence ID" value="ODJ88009.1"/>
    <property type="molecule type" value="Genomic_DNA"/>
</dbReference>
<dbReference type="GO" id="GO:0016788">
    <property type="term" value="F:hydrolase activity, acting on ester bonds"/>
    <property type="evidence" value="ECO:0007669"/>
    <property type="project" value="InterPro"/>
</dbReference>